<feature type="region of interest" description="Disordered" evidence="1">
    <location>
        <begin position="148"/>
        <end position="169"/>
    </location>
</feature>
<protein>
    <submittedName>
        <fullName evidence="3">Hemerythrin domain-containing protein</fullName>
    </submittedName>
</protein>
<dbReference type="PANTHER" id="PTHR35585">
    <property type="entry name" value="HHE DOMAIN PROTEIN (AFU_ORTHOLOGUE AFUA_4G00730)"/>
    <property type="match status" value="1"/>
</dbReference>
<dbReference type="Pfam" id="PF01814">
    <property type="entry name" value="Hemerythrin"/>
    <property type="match status" value="1"/>
</dbReference>
<evidence type="ECO:0000256" key="1">
    <source>
        <dbReference type="SAM" id="MobiDB-lite"/>
    </source>
</evidence>
<sequence length="191" mass="21084">MADLSPGAQDDLVTVITRDHHAVELIFAELQLGEGSSDHRRSLADHMTTELVRHAVAEEMYMYPAARSALPDGDTVADREIAEHAGVERLLKELEGVDATDPRFDDLVERVIADVRHHIRDEEEQLLPRLQAVCGTEVLQELGRMVERAKSSAPTRPHPAAPHKPPANLILSSGVGMIDKLRDALSGRNRD</sequence>
<reference evidence="3" key="1">
    <citation type="submission" date="2024-06" db="EMBL/GenBank/DDBJ databases">
        <title>Kribbella sp. strain HUAS MG21 genome sequences.</title>
        <authorList>
            <person name="Mo P."/>
        </authorList>
    </citation>
    <scope>NUCLEOTIDE SEQUENCE</scope>
    <source>
        <strain evidence="3">HUAS MG21</strain>
    </source>
</reference>
<accession>A0AAU7TI33</accession>
<dbReference type="AlphaFoldDB" id="A0AAU7TI33"/>
<organism evidence="3">
    <name type="scientific">Kribbella sp. HUAS MG21</name>
    <dbReference type="NCBI Taxonomy" id="3160966"/>
    <lineage>
        <taxon>Bacteria</taxon>
        <taxon>Bacillati</taxon>
        <taxon>Actinomycetota</taxon>
        <taxon>Actinomycetes</taxon>
        <taxon>Propionibacteriales</taxon>
        <taxon>Kribbellaceae</taxon>
        <taxon>Kribbella</taxon>
    </lineage>
</organism>
<dbReference type="Gene3D" id="1.20.120.520">
    <property type="entry name" value="nmb1532 protein domain like"/>
    <property type="match status" value="1"/>
</dbReference>
<dbReference type="PANTHER" id="PTHR35585:SF1">
    <property type="entry name" value="HHE DOMAIN PROTEIN (AFU_ORTHOLOGUE AFUA_4G00730)"/>
    <property type="match status" value="1"/>
</dbReference>
<evidence type="ECO:0000313" key="3">
    <source>
        <dbReference type="EMBL" id="XBV26305.1"/>
    </source>
</evidence>
<dbReference type="RefSeq" id="WP_350279105.1">
    <property type="nucleotide sequence ID" value="NZ_CP158165.1"/>
</dbReference>
<feature type="compositionally biased region" description="Pro residues" evidence="1">
    <location>
        <begin position="156"/>
        <end position="165"/>
    </location>
</feature>
<dbReference type="CDD" id="cd12108">
    <property type="entry name" value="Hr-like"/>
    <property type="match status" value="1"/>
</dbReference>
<name>A0AAU7TI33_9ACTN</name>
<dbReference type="EMBL" id="CP158165">
    <property type="protein sequence ID" value="XBV26305.1"/>
    <property type="molecule type" value="Genomic_DNA"/>
</dbReference>
<evidence type="ECO:0000259" key="2">
    <source>
        <dbReference type="Pfam" id="PF01814"/>
    </source>
</evidence>
<feature type="domain" description="Hemerythrin-like" evidence="2">
    <location>
        <begin position="12"/>
        <end position="130"/>
    </location>
</feature>
<dbReference type="InterPro" id="IPR012312">
    <property type="entry name" value="Hemerythrin-like"/>
</dbReference>
<proteinExistence type="predicted"/>
<gene>
    <name evidence="3" type="ORF">ABN611_07720</name>
</gene>